<keyword evidence="5" id="KW-1185">Reference proteome</keyword>
<reference evidence="4 5" key="2">
    <citation type="submission" date="2020-07" db="EMBL/GenBank/DDBJ databases">
        <title>Genome assembly of wild tea tree DASZ reveals pedigree and selection history of tea varieties.</title>
        <authorList>
            <person name="Zhang W."/>
        </authorList>
    </citation>
    <scope>NUCLEOTIDE SEQUENCE [LARGE SCALE GENOMIC DNA]</scope>
    <source>
        <strain evidence="5">cv. G240</strain>
        <tissue evidence="4">Leaf</tissue>
    </source>
</reference>
<comment type="caution">
    <text evidence="4">The sequence shown here is derived from an EMBL/GenBank/DDBJ whole genome shotgun (WGS) entry which is preliminary data.</text>
</comment>
<reference evidence="5" key="1">
    <citation type="journal article" date="2020" name="Nat. Commun.">
        <title>Genome assembly of wild tea tree DASZ reveals pedigree and selection history of tea varieties.</title>
        <authorList>
            <person name="Zhang W."/>
            <person name="Zhang Y."/>
            <person name="Qiu H."/>
            <person name="Guo Y."/>
            <person name="Wan H."/>
            <person name="Zhang X."/>
            <person name="Scossa F."/>
            <person name="Alseekh S."/>
            <person name="Zhang Q."/>
            <person name="Wang P."/>
            <person name="Xu L."/>
            <person name="Schmidt M.H."/>
            <person name="Jia X."/>
            <person name="Li D."/>
            <person name="Zhu A."/>
            <person name="Guo F."/>
            <person name="Chen W."/>
            <person name="Ni D."/>
            <person name="Usadel B."/>
            <person name="Fernie A.R."/>
            <person name="Wen W."/>
        </authorList>
    </citation>
    <scope>NUCLEOTIDE SEQUENCE [LARGE SCALE GENOMIC DNA]</scope>
    <source>
        <strain evidence="5">cv. G240</strain>
    </source>
</reference>
<dbReference type="SUPFAM" id="SSF52540">
    <property type="entry name" value="P-loop containing nucleoside triphosphate hydrolases"/>
    <property type="match status" value="1"/>
</dbReference>
<dbReference type="EMBL" id="JACBKZ010000003">
    <property type="protein sequence ID" value="KAF5953470.1"/>
    <property type="molecule type" value="Genomic_DNA"/>
</dbReference>
<organism evidence="4 5">
    <name type="scientific">Camellia sinensis</name>
    <name type="common">Tea plant</name>
    <name type="synonym">Thea sinensis</name>
    <dbReference type="NCBI Taxonomy" id="4442"/>
    <lineage>
        <taxon>Eukaryota</taxon>
        <taxon>Viridiplantae</taxon>
        <taxon>Streptophyta</taxon>
        <taxon>Embryophyta</taxon>
        <taxon>Tracheophyta</taxon>
        <taxon>Spermatophyta</taxon>
        <taxon>Magnoliopsida</taxon>
        <taxon>eudicotyledons</taxon>
        <taxon>Gunneridae</taxon>
        <taxon>Pentapetalae</taxon>
        <taxon>asterids</taxon>
        <taxon>Ericales</taxon>
        <taxon>Theaceae</taxon>
        <taxon>Camellia</taxon>
    </lineage>
</organism>
<keyword evidence="1" id="KW-0547">Nucleotide-binding</keyword>
<dbReference type="AlphaFoldDB" id="A0A7J7HKP6"/>
<dbReference type="GO" id="GO:0006614">
    <property type="term" value="P:SRP-dependent cotranslational protein targeting to membrane"/>
    <property type="evidence" value="ECO:0007669"/>
    <property type="project" value="InterPro"/>
</dbReference>
<proteinExistence type="predicted"/>
<dbReference type="GO" id="GO:0005525">
    <property type="term" value="F:GTP binding"/>
    <property type="evidence" value="ECO:0007669"/>
    <property type="project" value="UniProtKB-KW"/>
</dbReference>
<dbReference type="Gene3D" id="3.40.50.300">
    <property type="entry name" value="P-loop containing nucleotide triphosphate hydrolases"/>
    <property type="match status" value="1"/>
</dbReference>
<feature type="domain" description="SRP54-type proteins GTP-binding" evidence="3">
    <location>
        <begin position="151"/>
        <end position="201"/>
    </location>
</feature>
<evidence type="ECO:0000256" key="1">
    <source>
        <dbReference type="ARBA" id="ARBA00022741"/>
    </source>
</evidence>
<evidence type="ECO:0000313" key="5">
    <source>
        <dbReference type="Proteomes" id="UP000593564"/>
    </source>
</evidence>
<dbReference type="InterPro" id="IPR022941">
    <property type="entry name" value="SRP54"/>
</dbReference>
<dbReference type="GO" id="GO:0003924">
    <property type="term" value="F:GTPase activity"/>
    <property type="evidence" value="ECO:0007669"/>
    <property type="project" value="InterPro"/>
</dbReference>
<evidence type="ECO:0000313" key="4">
    <source>
        <dbReference type="EMBL" id="KAF5953470.1"/>
    </source>
</evidence>
<dbReference type="Proteomes" id="UP000593564">
    <property type="component" value="Unassembled WGS sequence"/>
</dbReference>
<name>A0A7J7HKP6_CAMSI</name>
<dbReference type="InterPro" id="IPR000897">
    <property type="entry name" value="SRP54_GTPase_dom"/>
</dbReference>
<keyword evidence="2" id="KW-0342">GTP-binding</keyword>
<dbReference type="PANTHER" id="PTHR11564:SF5">
    <property type="entry name" value="SIGNAL RECOGNITION PARTICLE SUBUNIT SRP54"/>
    <property type="match status" value="1"/>
</dbReference>
<dbReference type="PANTHER" id="PTHR11564">
    <property type="entry name" value="SIGNAL RECOGNITION PARTICLE 54K PROTEIN SRP54"/>
    <property type="match status" value="1"/>
</dbReference>
<gene>
    <name evidence="4" type="ORF">HYC85_006326</name>
</gene>
<protein>
    <recommendedName>
        <fullName evidence="3">SRP54-type proteins GTP-binding domain-containing protein</fullName>
    </recommendedName>
</protein>
<dbReference type="InterPro" id="IPR027417">
    <property type="entry name" value="P-loop_NTPase"/>
</dbReference>
<evidence type="ECO:0000259" key="3">
    <source>
        <dbReference type="Pfam" id="PF00448"/>
    </source>
</evidence>
<evidence type="ECO:0000256" key="2">
    <source>
        <dbReference type="ARBA" id="ARBA00023134"/>
    </source>
</evidence>
<dbReference type="GO" id="GO:0048500">
    <property type="term" value="C:signal recognition particle"/>
    <property type="evidence" value="ECO:0007669"/>
    <property type="project" value="InterPro"/>
</dbReference>
<sequence>MRCTARPFSILILYSKLHRSNFEAPDPTDFEAPLKIHEDSDIRSSRSNRFRSSVEDSVISIEDSDIQSSIEAPDRTDFEAPSKLTERDHFIILGCDGLWGYPVYFAFEDDDINVVLADVKKNDVTGQPATATTGGCLAFFAIGSKLTFNFLAQILGQVDVPVYAAGTGVKPAEIARQGLEEAKRKNMDVVIVDTAGRLQRELEAHLKFRS</sequence>
<accession>A0A7J7HKP6</accession>
<dbReference type="Pfam" id="PF00448">
    <property type="entry name" value="SRP54"/>
    <property type="match status" value="1"/>
</dbReference>